<feature type="non-terminal residue" evidence="1">
    <location>
        <position position="1"/>
    </location>
</feature>
<dbReference type="EMBL" id="HACA01017430">
    <property type="protein sequence ID" value="CDW34791.1"/>
    <property type="molecule type" value="Transcribed_RNA"/>
</dbReference>
<accession>A0A0K2UAR2</accession>
<name>A0A0K2UAR2_LEPSM</name>
<dbReference type="AlphaFoldDB" id="A0A0K2UAR2"/>
<protein>
    <submittedName>
        <fullName evidence="1">Uncharacterized protein</fullName>
    </submittedName>
</protein>
<organism evidence="1">
    <name type="scientific">Lepeophtheirus salmonis</name>
    <name type="common">Salmon louse</name>
    <name type="synonym">Caligus salmonis</name>
    <dbReference type="NCBI Taxonomy" id="72036"/>
    <lineage>
        <taxon>Eukaryota</taxon>
        <taxon>Metazoa</taxon>
        <taxon>Ecdysozoa</taxon>
        <taxon>Arthropoda</taxon>
        <taxon>Crustacea</taxon>
        <taxon>Multicrustacea</taxon>
        <taxon>Hexanauplia</taxon>
        <taxon>Copepoda</taxon>
        <taxon>Siphonostomatoida</taxon>
        <taxon>Caligidae</taxon>
        <taxon>Lepeophtheirus</taxon>
    </lineage>
</organism>
<reference evidence="1" key="1">
    <citation type="submission" date="2014-05" db="EMBL/GenBank/DDBJ databases">
        <authorList>
            <person name="Chronopoulou M."/>
        </authorList>
    </citation>
    <scope>NUCLEOTIDE SEQUENCE</scope>
    <source>
        <tissue evidence="1">Whole organism</tissue>
    </source>
</reference>
<evidence type="ECO:0000313" key="1">
    <source>
        <dbReference type="EMBL" id="CDW34791.1"/>
    </source>
</evidence>
<proteinExistence type="predicted"/>
<sequence length="89" mass="10340">IVKYSLIADNLNKNILISEDSSKFLTCFCGHGIKVLNKSNVVKHIKNRIFERNFELYTSLTNNSNYDISNFTTYTYNQDVCLLKYSTPF</sequence>